<dbReference type="Proteomes" id="UP000805649">
    <property type="component" value="Unassembled WGS sequence"/>
</dbReference>
<dbReference type="EMBL" id="VUJX02000010">
    <property type="protein sequence ID" value="KAL0930981.1"/>
    <property type="molecule type" value="Genomic_DNA"/>
</dbReference>
<sequence length="187" mass="19746">MSPLSALVISAPMVALVMAAVLPTTITQVEPVFATITSHAMPSPSIKCDHRWCQNGSSMCLYWAGVTGWDPFQGPIPGETHTVLGSCSSSTGTMDLVPRELQGNKAFITPAPTSTISCSHKYCDNSIQYCMYWAGVTGFDISLGPIPGMTRTSLGSCVVPIAVAPSFTPSNNAMSTLATQAGHPERY</sequence>
<gene>
    <name evidence="1" type="ORF">CTRU02_213716</name>
</gene>
<accession>A0ACC3YH71</accession>
<evidence type="ECO:0000313" key="2">
    <source>
        <dbReference type="Proteomes" id="UP000805649"/>
    </source>
</evidence>
<comment type="caution">
    <text evidence="1">The sequence shown here is derived from an EMBL/GenBank/DDBJ whole genome shotgun (WGS) entry which is preliminary data.</text>
</comment>
<reference evidence="1 2" key="1">
    <citation type="journal article" date="2020" name="Phytopathology">
        <title>Genome Sequence Resources of Colletotrichum truncatum, C. plurivorum, C. musicola, and C. sojae: Four Species Pathogenic to Soybean (Glycine max).</title>
        <authorList>
            <person name="Rogerio F."/>
            <person name="Boufleur T.R."/>
            <person name="Ciampi-Guillardi M."/>
            <person name="Sukno S.A."/>
            <person name="Thon M.R."/>
            <person name="Massola Junior N.S."/>
            <person name="Baroncelli R."/>
        </authorList>
    </citation>
    <scope>NUCLEOTIDE SEQUENCE [LARGE SCALE GENOMIC DNA]</scope>
    <source>
        <strain evidence="1 2">CMES1059</strain>
    </source>
</reference>
<evidence type="ECO:0000313" key="1">
    <source>
        <dbReference type="EMBL" id="KAL0930981.1"/>
    </source>
</evidence>
<proteinExistence type="predicted"/>
<organism evidence="1 2">
    <name type="scientific">Colletotrichum truncatum</name>
    <name type="common">Anthracnose fungus</name>
    <name type="synonym">Colletotrichum capsici</name>
    <dbReference type="NCBI Taxonomy" id="5467"/>
    <lineage>
        <taxon>Eukaryota</taxon>
        <taxon>Fungi</taxon>
        <taxon>Dikarya</taxon>
        <taxon>Ascomycota</taxon>
        <taxon>Pezizomycotina</taxon>
        <taxon>Sordariomycetes</taxon>
        <taxon>Hypocreomycetidae</taxon>
        <taxon>Glomerellales</taxon>
        <taxon>Glomerellaceae</taxon>
        <taxon>Colletotrichum</taxon>
        <taxon>Colletotrichum truncatum species complex</taxon>
    </lineage>
</organism>
<protein>
    <submittedName>
        <fullName evidence="1">Uncharacterized protein</fullName>
    </submittedName>
</protein>
<name>A0ACC3YH71_COLTU</name>
<keyword evidence="2" id="KW-1185">Reference proteome</keyword>